<gene>
    <name evidence="1" type="ORF">HELGO_WM6093</name>
</gene>
<evidence type="ECO:0000313" key="1">
    <source>
        <dbReference type="EMBL" id="CAA6823342.1"/>
    </source>
</evidence>
<dbReference type="AlphaFoldDB" id="A0A6S6TR67"/>
<organism evidence="1">
    <name type="scientific">uncultured Sulfurovum sp</name>
    <dbReference type="NCBI Taxonomy" id="269237"/>
    <lineage>
        <taxon>Bacteria</taxon>
        <taxon>Pseudomonadati</taxon>
        <taxon>Campylobacterota</taxon>
        <taxon>Epsilonproteobacteria</taxon>
        <taxon>Campylobacterales</taxon>
        <taxon>Sulfurovaceae</taxon>
        <taxon>Sulfurovum</taxon>
        <taxon>environmental samples</taxon>
    </lineage>
</organism>
<dbReference type="EMBL" id="CACVAU010000069">
    <property type="protein sequence ID" value="CAA6823342.1"/>
    <property type="molecule type" value="Genomic_DNA"/>
</dbReference>
<dbReference type="SUPFAM" id="SSF51366">
    <property type="entry name" value="Ribulose-phoshate binding barrel"/>
    <property type="match status" value="1"/>
</dbReference>
<accession>A0A6S6TR67</accession>
<protein>
    <recommendedName>
        <fullName evidence="2">Indole-3-glycerol-phosphate synthase</fullName>
    </recommendedName>
</protein>
<dbReference type="InterPro" id="IPR011060">
    <property type="entry name" value="RibuloseP-bd_barrel"/>
</dbReference>
<evidence type="ECO:0008006" key="2">
    <source>
        <dbReference type="Google" id="ProtNLM"/>
    </source>
</evidence>
<proteinExistence type="predicted"/>
<reference evidence="1" key="1">
    <citation type="submission" date="2020-01" db="EMBL/GenBank/DDBJ databases">
        <authorList>
            <person name="Meier V. D."/>
            <person name="Meier V D."/>
        </authorList>
    </citation>
    <scope>NUCLEOTIDE SEQUENCE</scope>
    <source>
        <strain evidence="1">HLG_WM_MAG_05</strain>
    </source>
</reference>
<sequence length="121" mass="13397">MQIFGHAWIESQDFYSISSVEEINTTPSNSLLQLEPLEKSLALAKYCQKNGLQYVLEVSTIEGAIFANVLGATYILSNKALAKELMPIAQSYLFDTRILAEINSSEIEEMAKCGVDGVFIK</sequence>
<name>A0A6S6TR67_9BACT</name>